<protein>
    <submittedName>
        <fullName evidence="3">Polysaccharide deacetylase family protein</fullName>
    </submittedName>
</protein>
<evidence type="ECO:0000313" key="4">
    <source>
        <dbReference type="Proteomes" id="UP001200145"/>
    </source>
</evidence>
<comment type="caution">
    <text evidence="3">The sequence shown here is derived from an EMBL/GenBank/DDBJ whole genome shotgun (WGS) entry which is preliminary data.</text>
</comment>
<keyword evidence="1" id="KW-0472">Membrane</keyword>
<evidence type="ECO:0000256" key="1">
    <source>
        <dbReference type="SAM" id="Phobius"/>
    </source>
</evidence>
<evidence type="ECO:0000313" key="3">
    <source>
        <dbReference type="EMBL" id="MCF1715716.1"/>
    </source>
</evidence>
<dbReference type="Gene3D" id="3.20.20.370">
    <property type="entry name" value="Glycoside hydrolase/deacetylase"/>
    <property type="match status" value="1"/>
</dbReference>
<gene>
    <name evidence="3" type="ORF">L0U88_13845</name>
</gene>
<dbReference type="CDD" id="cd10917">
    <property type="entry name" value="CE4_NodB_like_6s_7s"/>
    <property type="match status" value="1"/>
</dbReference>
<dbReference type="InterPro" id="IPR050248">
    <property type="entry name" value="Polysacc_deacetylase_ArnD"/>
</dbReference>
<proteinExistence type="predicted"/>
<dbReference type="PROSITE" id="PS51677">
    <property type="entry name" value="NODB"/>
    <property type="match status" value="1"/>
</dbReference>
<dbReference type="EMBL" id="JAKEVY010000003">
    <property type="protein sequence ID" value="MCF1715716.1"/>
    <property type="molecule type" value="Genomic_DNA"/>
</dbReference>
<evidence type="ECO:0000259" key="2">
    <source>
        <dbReference type="PROSITE" id="PS51677"/>
    </source>
</evidence>
<keyword evidence="1" id="KW-0812">Transmembrane</keyword>
<dbReference type="InterPro" id="IPR011330">
    <property type="entry name" value="Glyco_hydro/deAcase_b/a-brl"/>
</dbReference>
<dbReference type="Pfam" id="PF01522">
    <property type="entry name" value="Polysacc_deac_1"/>
    <property type="match status" value="1"/>
</dbReference>
<name>A0ABS9BJ19_9BACT</name>
<dbReference type="PANTHER" id="PTHR10587">
    <property type="entry name" value="GLYCOSYL TRANSFERASE-RELATED"/>
    <property type="match status" value="1"/>
</dbReference>
<reference evidence="3 4" key="1">
    <citation type="submission" date="2022-01" db="EMBL/GenBank/DDBJ databases">
        <title>Flavihumibacter sp. nov., isolated from sediment of a river.</title>
        <authorList>
            <person name="Liu H."/>
        </authorList>
    </citation>
    <scope>NUCLEOTIDE SEQUENCE [LARGE SCALE GENOMIC DNA]</scope>
    <source>
        <strain evidence="3 4">RY-1</strain>
    </source>
</reference>
<sequence length="253" mass="28045">MLTFKTSSALVILALLAIWLIGLPVWAGIVVVLIYVGGLVWGSIRVSSQFYMPSICSGKTAARQIAISFDDGPLPEYTAAILDSLSAANVPACFFCIGKRVEQYPELASRIVEQGHIIGNHSYSHHALFDLYSPGRMKEELEQTNRLIYAATKRKPTYFRPPYGVTNPNLAKAVKKTGMTTIGWNIRSLDTVAKDQEKLLEKLWKELRPGAIILFHDTMAITAAMLPEFLQGVKARGYEIVPIDQLINEDAYA</sequence>
<accession>A0ABS9BJ19</accession>
<dbReference type="RefSeq" id="WP_234866665.1">
    <property type="nucleotide sequence ID" value="NZ_JAKEVY010000003.1"/>
</dbReference>
<dbReference type="SUPFAM" id="SSF88713">
    <property type="entry name" value="Glycoside hydrolase/deacetylase"/>
    <property type="match status" value="1"/>
</dbReference>
<keyword evidence="1" id="KW-1133">Transmembrane helix</keyword>
<feature type="domain" description="NodB homology" evidence="2">
    <location>
        <begin position="63"/>
        <end position="241"/>
    </location>
</feature>
<feature type="transmembrane region" description="Helical" evidence="1">
    <location>
        <begin position="12"/>
        <end position="42"/>
    </location>
</feature>
<dbReference type="Proteomes" id="UP001200145">
    <property type="component" value="Unassembled WGS sequence"/>
</dbReference>
<keyword evidence="4" id="KW-1185">Reference proteome</keyword>
<organism evidence="3 4">
    <name type="scientific">Flavihumibacter fluminis</name>
    <dbReference type="NCBI Taxonomy" id="2909236"/>
    <lineage>
        <taxon>Bacteria</taxon>
        <taxon>Pseudomonadati</taxon>
        <taxon>Bacteroidota</taxon>
        <taxon>Chitinophagia</taxon>
        <taxon>Chitinophagales</taxon>
        <taxon>Chitinophagaceae</taxon>
        <taxon>Flavihumibacter</taxon>
    </lineage>
</organism>
<dbReference type="InterPro" id="IPR002509">
    <property type="entry name" value="NODB_dom"/>
</dbReference>